<evidence type="ECO:0000313" key="7">
    <source>
        <dbReference type="EMBL" id="KKN83780.1"/>
    </source>
</evidence>
<evidence type="ECO:0000256" key="1">
    <source>
        <dbReference type="ARBA" id="ARBA00000142"/>
    </source>
</evidence>
<keyword evidence="5" id="KW-0949">S-adenosyl-L-methionine</keyword>
<comment type="catalytic activity">
    <reaction evidence="1">
        <text>guanosine(46) in tRNA + S-adenosyl-L-methionine = N(7)-methylguanosine(46) in tRNA + S-adenosyl-L-homocysteine</text>
        <dbReference type="Rhea" id="RHEA:42708"/>
        <dbReference type="Rhea" id="RHEA-COMP:10188"/>
        <dbReference type="Rhea" id="RHEA-COMP:10189"/>
        <dbReference type="ChEBI" id="CHEBI:57856"/>
        <dbReference type="ChEBI" id="CHEBI:59789"/>
        <dbReference type="ChEBI" id="CHEBI:74269"/>
        <dbReference type="ChEBI" id="CHEBI:74480"/>
        <dbReference type="EC" id="2.1.1.33"/>
    </reaction>
</comment>
<dbReference type="AlphaFoldDB" id="A0A0F9TRZ4"/>
<dbReference type="PROSITE" id="PS51625">
    <property type="entry name" value="SAM_MT_TRMB"/>
    <property type="match status" value="1"/>
</dbReference>
<evidence type="ECO:0000256" key="2">
    <source>
        <dbReference type="ARBA" id="ARBA00011977"/>
    </source>
</evidence>
<sequence length="213" mass="24409">MRPETPSKLKRRKWETAGILLDADRLPSPVDFAAMFGNTRPVELEIGSGKGTFLLARASARPEVNFLGLEYAAAYAGYCADRFRRAKLTNVRILRVEAGAFFKAALAPHSLQRVHVYFPDPWPKRRHQRRRLIQPAFVDLVRRVLRPGGQLLIVTDHFDYARHIRRVLQDVAGFVRIPTPRLVETEGLVGTNFERKYRAQGRPVYSLALMRYV</sequence>
<gene>
    <name evidence="7" type="ORF">LCGC14_0296050</name>
</gene>
<organism evidence="7">
    <name type="scientific">marine sediment metagenome</name>
    <dbReference type="NCBI Taxonomy" id="412755"/>
    <lineage>
        <taxon>unclassified sequences</taxon>
        <taxon>metagenomes</taxon>
        <taxon>ecological metagenomes</taxon>
    </lineage>
</organism>
<dbReference type="CDD" id="cd02440">
    <property type="entry name" value="AdoMet_MTases"/>
    <property type="match status" value="1"/>
</dbReference>
<dbReference type="HAMAP" id="MF_01057">
    <property type="entry name" value="tRNA_methyltr_TrmB"/>
    <property type="match status" value="1"/>
</dbReference>
<evidence type="ECO:0000256" key="3">
    <source>
        <dbReference type="ARBA" id="ARBA00022603"/>
    </source>
</evidence>
<keyword evidence="6" id="KW-0819">tRNA processing</keyword>
<accession>A0A0F9TRZ4</accession>
<evidence type="ECO:0000256" key="6">
    <source>
        <dbReference type="ARBA" id="ARBA00022694"/>
    </source>
</evidence>
<dbReference type="SUPFAM" id="SSF53335">
    <property type="entry name" value="S-adenosyl-L-methionine-dependent methyltransferases"/>
    <property type="match status" value="1"/>
</dbReference>
<reference evidence="7" key="1">
    <citation type="journal article" date="2015" name="Nature">
        <title>Complex archaea that bridge the gap between prokaryotes and eukaryotes.</title>
        <authorList>
            <person name="Spang A."/>
            <person name="Saw J.H."/>
            <person name="Jorgensen S.L."/>
            <person name="Zaremba-Niedzwiedzka K."/>
            <person name="Martijn J."/>
            <person name="Lind A.E."/>
            <person name="van Eijk R."/>
            <person name="Schleper C."/>
            <person name="Guy L."/>
            <person name="Ettema T.J."/>
        </authorList>
    </citation>
    <scope>NUCLEOTIDE SEQUENCE</scope>
</reference>
<dbReference type="Pfam" id="PF02390">
    <property type="entry name" value="Methyltransf_4"/>
    <property type="match status" value="1"/>
</dbReference>
<dbReference type="GO" id="GO:0008176">
    <property type="term" value="F:tRNA (guanine(46)-N7)-methyltransferase activity"/>
    <property type="evidence" value="ECO:0007669"/>
    <property type="project" value="UniProtKB-EC"/>
</dbReference>
<dbReference type="InterPro" id="IPR029063">
    <property type="entry name" value="SAM-dependent_MTases_sf"/>
</dbReference>
<proteinExistence type="inferred from homology"/>
<evidence type="ECO:0000256" key="5">
    <source>
        <dbReference type="ARBA" id="ARBA00022691"/>
    </source>
</evidence>
<dbReference type="InterPro" id="IPR003358">
    <property type="entry name" value="tRNA_(Gua-N-7)_MeTrfase_Trmb"/>
</dbReference>
<dbReference type="NCBIfam" id="TIGR00091">
    <property type="entry name" value="tRNA (guanosine(46)-N7)-methyltransferase TrmB"/>
    <property type="match status" value="1"/>
</dbReference>
<name>A0A0F9TRZ4_9ZZZZ</name>
<comment type="caution">
    <text evidence="7">The sequence shown here is derived from an EMBL/GenBank/DDBJ whole genome shotgun (WGS) entry which is preliminary data.</text>
</comment>
<dbReference type="PANTHER" id="PTHR23417">
    <property type="entry name" value="3-DEOXY-D-MANNO-OCTULOSONIC-ACID TRANSFERASE/TRNA GUANINE-N 7 - -METHYLTRANSFERASE"/>
    <property type="match status" value="1"/>
</dbReference>
<dbReference type="EC" id="2.1.1.33" evidence="2"/>
<dbReference type="PANTHER" id="PTHR23417:SF14">
    <property type="entry name" value="PENTACOTRIPEPTIDE-REPEAT REGION OF PRORP DOMAIN-CONTAINING PROTEIN"/>
    <property type="match status" value="1"/>
</dbReference>
<dbReference type="InterPro" id="IPR055361">
    <property type="entry name" value="tRNA_methyltr_TrmB_bact"/>
</dbReference>
<keyword evidence="4" id="KW-0808">Transferase</keyword>
<keyword evidence="3" id="KW-0489">Methyltransferase</keyword>
<dbReference type="Gene3D" id="3.40.50.150">
    <property type="entry name" value="Vaccinia Virus protein VP39"/>
    <property type="match status" value="1"/>
</dbReference>
<dbReference type="EMBL" id="LAZR01000180">
    <property type="protein sequence ID" value="KKN83780.1"/>
    <property type="molecule type" value="Genomic_DNA"/>
</dbReference>
<dbReference type="GO" id="GO:0043527">
    <property type="term" value="C:tRNA methyltransferase complex"/>
    <property type="evidence" value="ECO:0007669"/>
    <property type="project" value="TreeGrafter"/>
</dbReference>
<evidence type="ECO:0000256" key="4">
    <source>
        <dbReference type="ARBA" id="ARBA00022679"/>
    </source>
</evidence>
<protein>
    <recommendedName>
        <fullName evidence="2">tRNA (guanine(46)-N(7))-methyltransferase</fullName>
        <ecNumber evidence="2">2.1.1.33</ecNumber>
    </recommendedName>
</protein>